<protein>
    <submittedName>
        <fullName evidence="7">Iron complex transport system substrate-binding protein</fullName>
    </submittedName>
</protein>
<gene>
    <name evidence="7" type="ORF">SAMN05216548_10962</name>
</gene>
<name>A0A1H9K3B7_9HYPH</name>
<dbReference type="PANTHER" id="PTHR30532">
    <property type="entry name" value="IRON III DICITRATE-BINDING PERIPLASMIC PROTEIN"/>
    <property type="match status" value="1"/>
</dbReference>
<keyword evidence="5" id="KW-0732">Signal</keyword>
<evidence type="ECO:0000313" key="7">
    <source>
        <dbReference type="EMBL" id="SEQ93508.1"/>
    </source>
</evidence>
<comment type="subcellular location">
    <subcellularLocation>
        <location evidence="1">Cell envelope</location>
    </subcellularLocation>
</comment>
<dbReference type="Proteomes" id="UP000199647">
    <property type="component" value="Unassembled WGS sequence"/>
</dbReference>
<reference evidence="7 8" key="1">
    <citation type="submission" date="2016-10" db="EMBL/GenBank/DDBJ databases">
        <authorList>
            <person name="de Groot N.N."/>
        </authorList>
    </citation>
    <scope>NUCLEOTIDE SEQUENCE [LARGE SCALE GENOMIC DNA]</scope>
    <source>
        <strain evidence="7 8">A52C2</strain>
    </source>
</reference>
<evidence type="ECO:0000256" key="1">
    <source>
        <dbReference type="ARBA" id="ARBA00004196"/>
    </source>
</evidence>
<keyword evidence="3" id="KW-0813">Transport</keyword>
<dbReference type="PROSITE" id="PS50983">
    <property type="entry name" value="FE_B12_PBP"/>
    <property type="match status" value="1"/>
</dbReference>
<dbReference type="PRINTS" id="PR01715">
    <property type="entry name" value="FERRIBNDNGPP"/>
</dbReference>
<dbReference type="InterPro" id="IPR002491">
    <property type="entry name" value="ABC_transptr_periplasmic_BD"/>
</dbReference>
<sequence length="255" mass="27063">MLETLLALGHPPVAAAELELYARIVVEPPIPAGVADLGLRGSLNFEQLLLSRPDLILSSPFAKWARPQLERIAPVLSLPIYVPGEPPYGKAEAATREVAARLGIAGAGERVVADAAAEIDRIRAALAGRERRPVFIVNVGDPRHVRSFGEDSMFGNVLSRLGFDNAWRRPTSYRATAPVGLEALAEVPEARIVVVGPVPPDARRVLPQSALWKALPAVAGGRATFLPPVDAFGALPAALRFARLFAASLEASSNG</sequence>
<dbReference type="STRING" id="1855383.SAMN05216548_10962"/>
<organism evidence="7 8">
    <name type="scientific">Faunimonas pinastri</name>
    <dbReference type="NCBI Taxonomy" id="1855383"/>
    <lineage>
        <taxon>Bacteria</taxon>
        <taxon>Pseudomonadati</taxon>
        <taxon>Pseudomonadota</taxon>
        <taxon>Alphaproteobacteria</taxon>
        <taxon>Hyphomicrobiales</taxon>
        <taxon>Afifellaceae</taxon>
        <taxon>Faunimonas</taxon>
    </lineage>
</organism>
<feature type="domain" description="Fe/B12 periplasmic-binding" evidence="6">
    <location>
        <begin position="1"/>
        <end position="253"/>
    </location>
</feature>
<dbReference type="CDD" id="cd01146">
    <property type="entry name" value="FhuD"/>
    <property type="match status" value="1"/>
</dbReference>
<evidence type="ECO:0000256" key="5">
    <source>
        <dbReference type="ARBA" id="ARBA00022729"/>
    </source>
</evidence>
<evidence type="ECO:0000259" key="6">
    <source>
        <dbReference type="PROSITE" id="PS50983"/>
    </source>
</evidence>
<accession>A0A1H9K3B7</accession>
<evidence type="ECO:0000256" key="4">
    <source>
        <dbReference type="ARBA" id="ARBA00022496"/>
    </source>
</evidence>
<evidence type="ECO:0000256" key="2">
    <source>
        <dbReference type="ARBA" id="ARBA00008814"/>
    </source>
</evidence>
<dbReference type="GO" id="GO:1901678">
    <property type="term" value="P:iron coordination entity transport"/>
    <property type="evidence" value="ECO:0007669"/>
    <property type="project" value="UniProtKB-ARBA"/>
</dbReference>
<dbReference type="AlphaFoldDB" id="A0A1H9K3B7"/>
<dbReference type="InterPro" id="IPR051313">
    <property type="entry name" value="Bact_iron-sidero_bind"/>
</dbReference>
<comment type="similarity">
    <text evidence="2">Belongs to the bacterial solute-binding protein 8 family.</text>
</comment>
<keyword evidence="8" id="KW-1185">Reference proteome</keyword>
<dbReference type="PANTHER" id="PTHR30532:SF1">
    <property type="entry name" value="IRON(3+)-HYDROXAMATE-BINDING PROTEIN FHUD"/>
    <property type="match status" value="1"/>
</dbReference>
<evidence type="ECO:0000256" key="3">
    <source>
        <dbReference type="ARBA" id="ARBA00022448"/>
    </source>
</evidence>
<keyword evidence="4" id="KW-0410">Iron transport</keyword>
<keyword evidence="4" id="KW-0406">Ion transport</keyword>
<dbReference type="Gene3D" id="3.40.50.1980">
    <property type="entry name" value="Nitrogenase molybdenum iron protein domain"/>
    <property type="match status" value="2"/>
</dbReference>
<evidence type="ECO:0000313" key="8">
    <source>
        <dbReference type="Proteomes" id="UP000199647"/>
    </source>
</evidence>
<dbReference type="Pfam" id="PF01497">
    <property type="entry name" value="Peripla_BP_2"/>
    <property type="match status" value="1"/>
</dbReference>
<keyword evidence="4" id="KW-0408">Iron</keyword>
<dbReference type="GO" id="GO:0030288">
    <property type="term" value="C:outer membrane-bounded periplasmic space"/>
    <property type="evidence" value="ECO:0007669"/>
    <property type="project" value="TreeGrafter"/>
</dbReference>
<proteinExistence type="inferred from homology"/>
<dbReference type="EMBL" id="FOFG01000009">
    <property type="protein sequence ID" value="SEQ93508.1"/>
    <property type="molecule type" value="Genomic_DNA"/>
</dbReference>
<dbReference type="SUPFAM" id="SSF53807">
    <property type="entry name" value="Helical backbone' metal receptor"/>
    <property type="match status" value="1"/>
</dbReference>